<feature type="non-terminal residue" evidence="2">
    <location>
        <position position="1"/>
    </location>
</feature>
<dbReference type="Proteomes" id="UP000198897">
    <property type="component" value="Unassembled WGS sequence"/>
</dbReference>
<sequence length="78" mass="9099">YLHAKYQRLKFRRGSKKARVAIARTLLVIVYHLLTKREMYKEQGANHYNQQALEAKKQKAIKSLQRLGFVVDLSPQSA</sequence>
<dbReference type="EMBL" id="FOOG01000014">
    <property type="protein sequence ID" value="SFF93417.1"/>
    <property type="molecule type" value="Genomic_DNA"/>
</dbReference>
<organism evidence="2 3">
    <name type="scientific">Halobacillus alkaliphilus</name>
    <dbReference type="NCBI Taxonomy" id="396056"/>
    <lineage>
        <taxon>Bacteria</taxon>
        <taxon>Bacillati</taxon>
        <taxon>Bacillota</taxon>
        <taxon>Bacilli</taxon>
        <taxon>Bacillales</taxon>
        <taxon>Bacillaceae</taxon>
        <taxon>Halobacillus</taxon>
    </lineage>
</organism>
<evidence type="ECO:0000313" key="3">
    <source>
        <dbReference type="Proteomes" id="UP000198897"/>
    </source>
</evidence>
<evidence type="ECO:0000313" key="2">
    <source>
        <dbReference type="EMBL" id="SFF93417.1"/>
    </source>
</evidence>
<gene>
    <name evidence="2" type="ORF">SAMN05216353_11475</name>
</gene>
<accession>A0A1I2MVB5</accession>
<reference evidence="3" key="1">
    <citation type="submission" date="2016-10" db="EMBL/GenBank/DDBJ databases">
        <authorList>
            <person name="Varghese N."/>
            <person name="Submissions S."/>
        </authorList>
    </citation>
    <scope>NUCLEOTIDE SEQUENCE [LARGE SCALE GENOMIC DNA]</scope>
    <source>
        <strain evidence="3">FP5</strain>
    </source>
</reference>
<name>A0A1I2MVB5_9BACI</name>
<keyword evidence="1" id="KW-0472">Membrane</keyword>
<protein>
    <recommendedName>
        <fullName evidence="4">Transposase IS116/IS110/IS902 family protein</fullName>
    </recommendedName>
</protein>
<evidence type="ECO:0008006" key="4">
    <source>
        <dbReference type="Google" id="ProtNLM"/>
    </source>
</evidence>
<dbReference type="AlphaFoldDB" id="A0A1I2MVB5"/>
<keyword evidence="1" id="KW-1133">Transmembrane helix</keyword>
<proteinExistence type="predicted"/>
<keyword evidence="1" id="KW-0812">Transmembrane</keyword>
<keyword evidence="3" id="KW-1185">Reference proteome</keyword>
<evidence type="ECO:0000256" key="1">
    <source>
        <dbReference type="SAM" id="Phobius"/>
    </source>
</evidence>
<feature type="transmembrane region" description="Helical" evidence="1">
    <location>
        <begin position="18"/>
        <end position="34"/>
    </location>
</feature>